<feature type="domain" description="Carrier" evidence="5">
    <location>
        <begin position="2510"/>
        <end position="2584"/>
    </location>
</feature>
<dbReference type="Gene3D" id="2.30.38.10">
    <property type="entry name" value="Luciferase, Domain 3"/>
    <property type="match status" value="2"/>
</dbReference>
<comment type="cofactor">
    <cofactor evidence="1">
        <name>pantetheine 4'-phosphate</name>
        <dbReference type="ChEBI" id="CHEBI:47942"/>
    </cofactor>
</comment>
<keyword evidence="6" id="KW-0436">Ligase</keyword>
<dbReference type="Gene3D" id="3.30.300.30">
    <property type="match status" value="2"/>
</dbReference>
<dbReference type="FunFam" id="1.10.1200.10:FF:000005">
    <property type="entry name" value="Nonribosomal peptide synthetase 1"/>
    <property type="match status" value="2"/>
</dbReference>
<dbReference type="PROSITE" id="PS00455">
    <property type="entry name" value="AMP_BINDING"/>
    <property type="match status" value="2"/>
</dbReference>
<dbReference type="PANTHER" id="PTHR45398:SF1">
    <property type="entry name" value="ENZYME, PUTATIVE (JCVI)-RELATED"/>
    <property type="match status" value="1"/>
</dbReference>
<dbReference type="Pfam" id="PF13193">
    <property type="entry name" value="AMP-binding_C"/>
    <property type="match status" value="2"/>
</dbReference>
<dbReference type="EMBL" id="CABVHF010000001">
    <property type="protein sequence ID" value="VVM57113.1"/>
    <property type="molecule type" value="Genomic_DNA"/>
</dbReference>
<evidence type="ECO:0000256" key="4">
    <source>
        <dbReference type="ARBA" id="ARBA00022553"/>
    </source>
</evidence>
<dbReference type="NCBIfam" id="TIGR01733">
    <property type="entry name" value="AA-adenyl-dom"/>
    <property type="match status" value="2"/>
</dbReference>
<dbReference type="Gene3D" id="3.30.559.30">
    <property type="entry name" value="Nonribosomal peptide synthetase, condensation domain"/>
    <property type="match status" value="5"/>
</dbReference>
<dbReference type="GO" id="GO:0044550">
    <property type="term" value="P:secondary metabolite biosynthetic process"/>
    <property type="evidence" value="ECO:0007669"/>
    <property type="project" value="UniProtKB-ARBA"/>
</dbReference>
<evidence type="ECO:0000313" key="7">
    <source>
        <dbReference type="Proteomes" id="UP000399692"/>
    </source>
</evidence>
<keyword evidence="3" id="KW-0596">Phosphopantetheine</keyword>
<evidence type="ECO:0000256" key="1">
    <source>
        <dbReference type="ARBA" id="ARBA00001957"/>
    </source>
</evidence>
<dbReference type="Pfam" id="PF00550">
    <property type="entry name" value="PP-binding"/>
    <property type="match status" value="2"/>
</dbReference>
<dbReference type="SUPFAM" id="SSF56801">
    <property type="entry name" value="Acetyl-CoA synthetase-like"/>
    <property type="match status" value="2"/>
</dbReference>
<dbReference type="PROSITE" id="PS50075">
    <property type="entry name" value="CARRIER"/>
    <property type="match status" value="2"/>
</dbReference>
<dbReference type="CDD" id="cd17649">
    <property type="entry name" value="A_NRPS_PvdJ-like"/>
    <property type="match status" value="1"/>
</dbReference>
<evidence type="ECO:0000256" key="3">
    <source>
        <dbReference type="ARBA" id="ARBA00022450"/>
    </source>
</evidence>
<dbReference type="CDD" id="cd19531">
    <property type="entry name" value="LCL_NRPS-like"/>
    <property type="match status" value="1"/>
</dbReference>
<dbReference type="InterPro" id="IPR045851">
    <property type="entry name" value="AMP-bd_C_sf"/>
</dbReference>
<accession>A0A5E6QN60</accession>
<proteinExistence type="inferred from homology"/>
<dbReference type="OrthoDB" id="9757559at2"/>
<keyword evidence="4" id="KW-0597">Phosphoprotein</keyword>
<dbReference type="Gene3D" id="3.30.559.10">
    <property type="entry name" value="Chloramphenicol acetyltransferase-like domain"/>
    <property type="match status" value="5"/>
</dbReference>
<name>A0A5E6QN60_PSEFL</name>
<dbReference type="SUPFAM" id="SSF52777">
    <property type="entry name" value="CoA-dependent acyltransferases"/>
    <property type="match status" value="10"/>
</dbReference>
<dbReference type="InterPro" id="IPR006162">
    <property type="entry name" value="Ppantetheine_attach_site"/>
</dbReference>
<dbReference type="GO" id="GO:0016874">
    <property type="term" value="F:ligase activity"/>
    <property type="evidence" value="ECO:0007669"/>
    <property type="project" value="UniProtKB-KW"/>
</dbReference>
<gene>
    <name evidence="6" type="primary">dltA</name>
    <name evidence="6" type="ORF">PS631_01128</name>
</gene>
<dbReference type="InterPro" id="IPR001242">
    <property type="entry name" value="Condensation_dom"/>
</dbReference>
<dbReference type="CDD" id="cd19534">
    <property type="entry name" value="E_NRPS"/>
    <property type="match status" value="2"/>
</dbReference>
<feature type="domain" description="Carrier" evidence="5">
    <location>
        <begin position="1013"/>
        <end position="1087"/>
    </location>
</feature>
<protein>
    <submittedName>
        <fullName evidence="6">D-alanine--poly(Phosphoribitol) ligase subunit 1</fullName>
        <ecNumber evidence="6">6.1.1.13</ecNumber>
    </submittedName>
</protein>
<dbReference type="InterPro" id="IPR000873">
    <property type="entry name" value="AMP-dep_synth/lig_dom"/>
</dbReference>
<evidence type="ECO:0000313" key="6">
    <source>
        <dbReference type="EMBL" id="VVM57113.1"/>
    </source>
</evidence>
<dbReference type="Pfam" id="PF00501">
    <property type="entry name" value="AMP-binding"/>
    <property type="match status" value="2"/>
</dbReference>
<dbReference type="InterPro" id="IPR010071">
    <property type="entry name" value="AA_adenyl_dom"/>
</dbReference>
<dbReference type="InterPro" id="IPR025110">
    <property type="entry name" value="AMP-bd_C"/>
</dbReference>
<dbReference type="InterPro" id="IPR023213">
    <property type="entry name" value="CAT-like_dom_sf"/>
</dbReference>
<dbReference type="Gene3D" id="1.10.1200.10">
    <property type="entry name" value="ACP-like"/>
    <property type="match status" value="2"/>
</dbReference>
<dbReference type="Gene3D" id="3.40.50.980">
    <property type="match status" value="4"/>
</dbReference>
<dbReference type="PROSITE" id="PS00012">
    <property type="entry name" value="PHOSPHOPANTETHEINE"/>
    <property type="match status" value="2"/>
</dbReference>
<organism evidence="6 7">
    <name type="scientific">Pseudomonas fluorescens</name>
    <dbReference type="NCBI Taxonomy" id="294"/>
    <lineage>
        <taxon>Bacteria</taxon>
        <taxon>Pseudomonadati</taxon>
        <taxon>Pseudomonadota</taxon>
        <taxon>Gammaproteobacteria</taxon>
        <taxon>Pseudomonadales</taxon>
        <taxon>Pseudomonadaceae</taxon>
        <taxon>Pseudomonas</taxon>
    </lineage>
</organism>
<sequence>MSQLPDRMLALAKRFAGFSPAERSALQAKMIAQGLSLDILPIPPREAGISELPASYAQQRLWLVWQLDPQSSAYNQPAQLRLRGQLNSTALEQAIGQLIERHEVLRTSFRWHEQQVLQVIHPQRQFALTRLDLSAAGEGAEALLAEQMTALAEQPFDLERDLLLRATLIKLDAEQHVLLFCSHHIVCDAWSLPILVGEVSEGYRQALQGQRAALPPLAVHYADYAHWQRLWLEAGEGERQLAYWRERLGSEHVQLALPLDRPRTASRSNRGARHEIEFDAALGARLRAMSAATGSTLFMLLLASFQAVLHRYSGAAQVRVGTPVANRTRAEVEGLIGFFVNTQVLQADITPQQTFAALLAQVKSRVLETQAHQDTPFEQLVDALQPERNLDSSPLFQVLYNHLVDAADAGRLELPGLTVEVQGSGHEAVRFDLTLSTREADGRLYAALVYATDLFDASTIARLAEHWRNLLADALRDPQQAIGDLALYSPAEQQQLAQWAEGGPLQQRALDVPARISAHAQTTPEAIAVVQGARRLSYAQLDGQAEALAGRLREQGVGADVLVGIAAERSLEMVVGLLAVLKAGGAYVPLAPEYPQQRLNQMIADSALEHLLVQAPLAERFAELTGVRQQLLPDPTQALSGSGWALAPISDPQQLAYVIFTSGSTGRAKGVTVSHGALANYVAAIGERLPITQARSMALVSTMAADLGHTVLFGALCHGQALHLIDNDMAVDGSALGAYLHNEQIDVLKIVPSHLAALLGEDNAAVIPRQCLVLGGEACPPSLLQRIQQLAPACRVVNHYGPTETTVGAITQSLDGDWAHATRLPLGRPLANLRAYVLDSDAGALPVNCAGELYLGGAGVARGYHLRPGMTAERFVPNPFSADGARLYRTGDQARYRADGLLEFIGRVDHQVKIRGYRVEPGEVQACLQSHPQVRECAVVAQHGPTGKQLVAYLVAAEADLPGIRQWLGEQLAAHQVPSHLLLLPTLPLTANGKLDHKALPQPDVSSQADYRAAANDVQGQLVEIWQALLGVERVGISDNFFELGGDSIIAIQMVGRARQAGIHIASKDVFRCQTILELAAVASCIQVLQIDQGPVRGEMPLTPIQQVFFASDIPQLQHWNQSVLLTPRSPLQVALLAQALSTLQQHHDALRLRYQQVAGQWQASHVDRIEACLWHEAVADEAAVRDLGQRAQASLDLSNGPVLRAVLMDLADGSQRLLLVIHHLVVDGVSWRVLLEDLQQLYRDLQQGTLARLPAKTSAFQSWALRLREHARGPLTEAELAYWQRLRDADASLPLDRPHGANLACHGRAINTRLPREATTRLLQDAARAYRTQINDLLLLALAEVVCRWTGRPEVVVQLEGHGREELFPEIDLSRTVGWFTSLYPVRLAPADDIAGSIKAIKEQLRQVPGNGLGFGVLRHLGDDACRAALAAVPKPAVTFNYLGQFDQSFDEHSLFAPAAENAGDERDSRAPLGNWLTLNSQVYGGELALSWSFSSEVFDDATVQRLADDYQTTLLALIEHCCQLANGGVTPSDFPLAALEQTQLDALPVAPRAIADLYPLAPMQQGMLFHTLYQQASDDYVNQLQVPVQGLDAERFGKAWADAITAHDILRTSFHWQGELSEPVQIVHRQVELPLQVLDGQGVDLEALAAAERQACSRFDQAPLLRLLVLELGGDKQHLIYTNHHILMDGWSSSQLMSEVMQRYHGLQPARQPGRYRDYIGWLQRQDSAACESFWRQRLTALDEPTRLAGSLARGTGASGHGEFHHDWDEANSQHLQAFARQQKVTVNTLVQAAWLLLLQRYTGQASVAFGATVAGRPAELPGIEQQVGLFINTLPVIATPQAGQRVGDWLHSVQAENLALREFEHTPLNDIQRWAGTGGEALFDSLLVFDNYPVAEALGQQAESSVRFGDVSSRERTNYPLAVAVAAERRLSISYGYDRAAFTHAAIERLNGHLLQLLAAFMVDAERPLASIELLTEAERAALCHDWPRFAEPPVHLGIGAMAGAWPERQALIFNGQRFSYGELDQRANRLAHELIARGVGQELRVGVALPRSDGLLVALLAVLKAGGAYVPLDLSYPRERLAYLMEDSAISLLLTEAPQRAQLPIPPGLAVLELNSLDLSQHASSAPAVEVAPESLAYIIYTSGSTGRPKGVAVAHGPLAMHCRSTGEAYRMTPADCELHFLSFAFDGAHERWLTGLLHGSSILLRDDSLWTPEQTCEALREYGATMAGFPPAYLHQLAEHVQRVGNPPPMRLYSFGGDAMPQASFELVQQVLKPEMMINGYGPTETVVTPMVWRTDLHDVCSAAYAPIGSCVGERSAYVLDADLNLLPVGVAGELYIGGTGLARGYLNRPGQSAERFVPDPYGEPGARLYRTGDVVRQDEAGVFEYLGRIDNQVKIRGFRIELGEIEARLMGFAAISEAVVLAQETAQGRRLVAYLVAAAGQRQAHTDAALLEPIKAELKAALPDYMLPAHWLLLEQLPLTPNGKLDRKALPLPTVDHAARSYVAPRNDVESTLAALWQDVLKVEQAGVTDNFFELGGDSIISLQLVGRARQASIRFTPKDLFEQQTIQALAAVAEVGEGEQIDQGPVTGGQVLLPVQQWFFEEPIPSRHHWNQSVLLKGREPLQAAALEQALQALVAHHDTLRLGFVEQADGWQAHYRDVDVAQSLLWQVEVADTAELQARCEAAQRSFDLAAGPLLRAVLATLADGSQRLLLVVHHLVVDGVSWRVLFEDLQQAYQQALQHQPVQLPAKSGAYQRWAERLQTHAQRADAPAELDYWCSQLSGAVTGLPGVAANAIASGLDATSVHAQLDTEQTRRLLQAAPAAYRTQVNDLLLTALAQVVGQWTGAGSTLIQLEGHGREALFDDIDLSRTVGWFTSVFPLKLTPAHDPASSIKAIKEQLRAIPDKGLGYGVLRYLGSADTRRQLAALPVPRITFNYLGQFDGSFSQDDALFSPASEAHGSDSSAEAPLGNWLSISGKVYDGRLRLDWSFSQAMFDPAPMQALADAYVQALAELIEHCCDERHAGVTPSDFPLAGLAQPQLDALGVAPAAIEDIYPLAPMQQYLLQHELHDAVAGDFVNQMCMDLDGVDPERLRQAWQAAMDHHPILRTRFAWAAPLAAPVQVVHRQVRLPLRQVDGCELSTAQLEQLANDERLRGFELDAEPLLRLVLIHRGGARYRLLCTNHHILLDGWSGFQLFNDVLAAYTGQALVRSGGGYRDYIAWLQSRDRSADQHFWQGQLASLHTPTLLQRCAIGRTAAAGGVHGELAYRFDALQTEQVASFARRQKITVNTLMQAAWLLLLHHHTGESTVACGVTLSGRPPHLRDIERQLGLYINDVPLVAEIDRLQGLGDWLQDLQARNLQVREHGYNAPAEIEGWAGLGGALADTVIVFENYPVSAAQASGDSRGLRLQAMNSVEQANTPLTLYVELKGQLQLRFDYRLDAFAEDAVGLLNEQLLQVLWQLVDGRVDRNLGEVLGKRPLAA</sequence>
<dbReference type="EC" id="6.1.1.13" evidence="6"/>
<dbReference type="InterPro" id="IPR009081">
    <property type="entry name" value="PP-bd_ACP"/>
</dbReference>
<comment type="similarity">
    <text evidence="2">Belongs to the ATP-dependent AMP-binding enzyme family.</text>
</comment>
<reference evidence="6 7" key="1">
    <citation type="submission" date="2019-09" db="EMBL/GenBank/DDBJ databases">
        <authorList>
            <person name="Chandra G."/>
            <person name="Truman W A."/>
        </authorList>
    </citation>
    <scope>NUCLEOTIDE SEQUENCE [LARGE SCALE GENOMIC DNA]</scope>
    <source>
        <strain evidence="6">PS631</strain>
    </source>
</reference>
<dbReference type="FunFam" id="3.30.559.10:FF:000012">
    <property type="entry name" value="Non-ribosomal peptide synthetase"/>
    <property type="match status" value="1"/>
</dbReference>
<evidence type="ECO:0000259" key="5">
    <source>
        <dbReference type="PROSITE" id="PS50075"/>
    </source>
</evidence>
<dbReference type="GO" id="GO:0031177">
    <property type="term" value="F:phosphopantetheine binding"/>
    <property type="evidence" value="ECO:0007669"/>
    <property type="project" value="InterPro"/>
</dbReference>
<dbReference type="FunFam" id="3.30.300.30:FF:000010">
    <property type="entry name" value="Enterobactin synthetase component F"/>
    <property type="match status" value="1"/>
</dbReference>
<dbReference type="FunFam" id="3.40.50.980:FF:000001">
    <property type="entry name" value="Non-ribosomal peptide synthetase"/>
    <property type="match status" value="2"/>
</dbReference>
<dbReference type="Proteomes" id="UP000399692">
    <property type="component" value="Unassembled WGS sequence"/>
</dbReference>
<dbReference type="CDD" id="cd19543">
    <property type="entry name" value="DCL_NRPS"/>
    <property type="match status" value="1"/>
</dbReference>
<dbReference type="InterPro" id="IPR036736">
    <property type="entry name" value="ACP-like_sf"/>
</dbReference>
<dbReference type="InterPro" id="IPR020845">
    <property type="entry name" value="AMP-binding_CS"/>
</dbReference>
<dbReference type="PANTHER" id="PTHR45398">
    <property type="match status" value="1"/>
</dbReference>
<dbReference type="NCBIfam" id="NF003417">
    <property type="entry name" value="PRK04813.1"/>
    <property type="match status" value="2"/>
</dbReference>
<dbReference type="SMART" id="SM00823">
    <property type="entry name" value="PKS_PP"/>
    <property type="match status" value="2"/>
</dbReference>
<dbReference type="NCBIfam" id="TIGR01720">
    <property type="entry name" value="NRPS-para261"/>
    <property type="match status" value="2"/>
</dbReference>
<dbReference type="Pfam" id="PF00668">
    <property type="entry name" value="Condensation"/>
    <property type="match status" value="5"/>
</dbReference>
<dbReference type="InterPro" id="IPR010060">
    <property type="entry name" value="NRPS_synth"/>
</dbReference>
<dbReference type="FunFam" id="2.30.38.10:FF:000001">
    <property type="entry name" value="Non-ribosomal peptide synthetase PvdI"/>
    <property type="match status" value="2"/>
</dbReference>
<evidence type="ECO:0000256" key="2">
    <source>
        <dbReference type="ARBA" id="ARBA00006432"/>
    </source>
</evidence>
<dbReference type="SUPFAM" id="SSF47336">
    <property type="entry name" value="ACP-like"/>
    <property type="match status" value="2"/>
</dbReference>
<dbReference type="InterPro" id="IPR020806">
    <property type="entry name" value="PKS_PP-bd"/>
</dbReference>
<dbReference type="CDD" id="cd05930">
    <property type="entry name" value="A_NRPS"/>
    <property type="match status" value="1"/>
</dbReference>
<dbReference type="RefSeq" id="WP_150569573.1">
    <property type="nucleotide sequence ID" value="NZ_CABVHF010000001.1"/>
</dbReference>